<reference evidence="1" key="1">
    <citation type="submission" date="2025-08" db="UniProtKB">
        <authorList>
            <consortium name="Ensembl"/>
        </authorList>
    </citation>
    <scope>IDENTIFICATION</scope>
</reference>
<evidence type="ECO:0000313" key="1">
    <source>
        <dbReference type="Ensembl" id="ENSSLDP00000000038.1"/>
    </source>
</evidence>
<organism evidence="1 2">
    <name type="scientific">Seriola lalandi dorsalis</name>
    <dbReference type="NCBI Taxonomy" id="1841481"/>
    <lineage>
        <taxon>Eukaryota</taxon>
        <taxon>Metazoa</taxon>
        <taxon>Chordata</taxon>
        <taxon>Craniata</taxon>
        <taxon>Vertebrata</taxon>
        <taxon>Euteleostomi</taxon>
        <taxon>Actinopterygii</taxon>
        <taxon>Neopterygii</taxon>
        <taxon>Teleostei</taxon>
        <taxon>Neoteleostei</taxon>
        <taxon>Acanthomorphata</taxon>
        <taxon>Carangaria</taxon>
        <taxon>Carangiformes</taxon>
        <taxon>Carangidae</taxon>
        <taxon>Seriola</taxon>
    </lineage>
</organism>
<reference evidence="1" key="2">
    <citation type="submission" date="2025-09" db="UniProtKB">
        <authorList>
            <consortium name="Ensembl"/>
        </authorList>
    </citation>
    <scope>IDENTIFICATION</scope>
</reference>
<sequence>MLACTRAASGMVLDAPSSNGPFQPVALMHFRGEKRKFTSFAALCLWLQTEREGERVRRSASFESPIPHQDC</sequence>
<protein>
    <submittedName>
        <fullName evidence="1">Uncharacterized protein</fullName>
    </submittedName>
</protein>
<evidence type="ECO:0000313" key="2">
    <source>
        <dbReference type="Proteomes" id="UP000261360"/>
    </source>
</evidence>
<keyword evidence="2" id="KW-1185">Reference proteome</keyword>
<dbReference type="GeneTree" id="ENSGT00960000189553"/>
<name>A0A3B4WDR1_SERLL</name>
<dbReference type="Proteomes" id="UP000261360">
    <property type="component" value="Unplaced"/>
</dbReference>
<dbReference type="AlphaFoldDB" id="A0A3B4WDR1"/>
<accession>A0A3B4WDR1</accession>
<dbReference type="Ensembl" id="ENSSLDT00000000064.1">
    <property type="protein sequence ID" value="ENSSLDP00000000038.1"/>
    <property type="gene ID" value="ENSSLDG00000000063.1"/>
</dbReference>
<proteinExistence type="predicted"/>